<sequence>MSKKIDSKILFGEHCVVKIAHEGSVYVLRITKDNKLILTK</sequence>
<comment type="caution">
    <text evidence="1">The sequence shown here is derived from an EMBL/GenBank/DDBJ whole genome shotgun (WGS) entry which is preliminary data.</text>
</comment>
<reference evidence="1 2" key="2">
    <citation type="submission" date="2021-02" db="EMBL/GenBank/DDBJ databases">
        <title>Sulfurospirillum tamanensis sp. nov.</title>
        <authorList>
            <person name="Frolova A."/>
            <person name="Merkel A."/>
            <person name="Slobodkin A."/>
        </authorList>
    </citation>
    <scope>NUCLEOTIDE SEQUENCE [LARGE SCALE GENOMIC DNA]</scope>
    <source>
        <strain evidence="1 2">T05b</strain>
    </source>
</reference>
<reference evidence="2" key="1">
    <citation type="submission" date="2021-02" db="EMBL/GenBank/DDBJ databases">
        <title>Sulfurospirillum tamanensis sp. nov.</title>
        <authorList>
            <person name="Merkel A.Y."/>
        </authorList>
    </citation>
    <scope>NUCLEOTIDE SEQUENCE [LARGE SCALE GENOMIC DNA]</scope>
    <source>
        <strain evidence="2">T05b</strain>
    </source>
</reference>
<proteinExistence type="predicted"/>
<organism evidence="1 2">
    <name type="scientific">Sulfurospirillum tamanense</name>
    <dbReference type="NCBI Taxonomy" id="2813362"/>
    <lineage>
        <taxon>Bacteria</taxon>
        <taxon>Pseudomonadati</taxon>
        <taxon>Campylobacterota</taxon>
        <taxon>Epsilonproteobacteria</taxon>
        <taxon>Campylobacterales</taxon>
        <taxon>Sulfurospirillaceae</taxon>
        <taxon>Sulfurospirillum</taxon>
    </lineage>
</organism>
<dbReference type="Pfam" id="PF10636">
    <property type="entry name" value="hemP"/>
    <property type="match status" value="1"/>
</dbReference>
<dbReference type="Gene3D" id="2.10.70.10">
    <property type="entry name" value="Complement Module, domain 1"/>
    <property type="match status" value="1"/>
</dbReference>
<accession>A0ABS2WTW8</accession>
<dbReference type="EMBL" id="JAFHKK010000024">
    <property type="protein sequence ID" value="MBN2965111.1"/>
    <property type="molecule type" value="Genomic_DNA"/>
</dbReference>
<dbReference type="InterPro" id="IPR019600">
    <property type="entry name" value="Hemin_uptake_protein_HemP"/>
</dbReference>
<keyword evidence="2" id="KW-1185">Reference proteome</keyword>
<evidence type="ECO:0000313" key="2">
    <source>
        <dbReference type="Proteomes" id="UP000703590"/>
    </source>
</evidence>
<gene>
    <name evidence="1" type="primary">hemP</name>
    <name evidence="1" type="ORF">JWV37_09985</name>
</gene>
<dbReference type="RefSeq" id="WP_205459658.1">
    <property type="nucleotide sequence ID" value="NZ_JAFHKK010000024.1"/>
</dbReference>
<evidence type="ECO:0000313" key="1">
    <source>
        <dbReference type="EMBL" id="MBN2965111.1"/>
    </source>
</evidence>
<protein>
    <submittedName>
        <fullName evidence="1">Hemin uptake protein HemP</fullName>
    </submittedName>
</protein>
<dbReference type="Proteomes" id="UP000703590">
    <property type="component" value="Unassembled WGS sequence"/>
</dbReference>
<name>A0ABS2WTW8_9BACT</name>
<reference evidence="1 2" key="3">
    <citation type="submission" date="2021-02" db="EMBL/GenBank/DDBJ databases">
        <authorList>
            <person name="Merkel A.Y."/>
        </authorList>
    </citation>
    <scope>NUCLEOTIDE SEQUENCE [LARGE SCALE GENOMIC DNA]</scope>
    <source>
        <strain evidence="1 2">T05b</strain>
    </source>
</reference>